<evidence type="ECO:0000259" key="3">
    <source>
        <dbReference type="Pfam" id="PF10531"/>
    </source>
</evidence>
<comment type="caution">
    <text evidence="4">The sequence shown here is derived from an EMBL/GenBank/DDBJ whole genome shotgun (WGS) entry which is preliminary data.</text>
</comment>
<dbReference type="InterPro" id="IPR003715">
    <property type="entry name" value="Poly_export_N"/>
</dbReference>
<keyword evidence="1" id="KW-0732">Signal</keyword>
<accession>A0A5C6M7T8</accession>
<proteinExistence type="predicted"/>
<evidence type="ECO:0000313" key="5">
    <source>
        <dbReference type="Proteomes" id="UP000321083"/>
    </source>
</evidence>
<reference evidence="4 5" key="1">
    <citation type="submission" date="2019-08" db="EMBL/GenBank/DDBJ databases">
        <title>100 year-old enigma solved: identification of Planctomyces bekefii, the type genus and species of the phylum Planctomycetes.</title>
        <authorList>
            <person name="Svetlana D.N."/>
            <person name="Overmann J."/>
        </authorList>
    </citation>
    <scope>NUCLEOTIDE SEQUENCE [LARGE SCALE GENOMIC DNA]</scope>
    <source>
        <strain evidence="4">Phe10_nw2017</strain>
    </source>
</reference>
<dbReference type="InterPro" id="IPR049712">
    <property type="entry name" value="Poly_export"/>
</dbReference>
<dbReference type="Gene3D" id="3.10.560.10">
    <property type="entry name" value="Outer membrane lipoprotein wza domain like"/>
    <property type="match status" value="1"/>
</dbReference>
<feature type="domain" description="Soluble ligand binding" evidence="3">
    <location>
        <begin position="298"/>
        <end position="347"/>
    </location>
</feature>
<dbReference type="InterPro" id="IPR019554">
    <property type="entry name" value="Soluble_ligand-bd"/>
</dbReference>
<dbReference type="Pfam" id="PF10531">
    <property type="entry name" value="SLBB"/>
    <property type="match status" value="2"/>
</dbReference>
<gene>
    <name evidence="4" type="ORF">E3A20_07240</name>
</gene>
<name>A0A5C6M7T8_9PLAN</name>
<protein>
    <recommendedName>
        <fullName evidence="6">Soluble ligand binding domain-containing protein</fullName>
    </recommendedName>
</protein>
<evidence type="ECO:0008006" key="6">
    <source>
        <dbReference type="Google" id="ProtNLM"/>
    </source>
</evidence>
<dbReference type="GO" id="GO:0015159">
    <property type="term" value="F:polysaccharide transmembrane transporter activity"/>
    <property type="evidence" value="ECO:0007669"/>
    <property type="project" value="InterPro"/>
</dbReference>
<evidence type="ECO:0000256" key="1">
    <source>
        <dbReference type="ARBA" id="ARBA00022729"/>
    </source>
</evidence>
<evidence type="ECO:0000313" key="4">
    <source>
        <dbReference type="EMBL" id="TWW10233.1"/>
    </source>
</evidence>
<sequence length="404" mass="43600">MQTSMRSLTHQAGFRKGLRNTGDSGVLRALHRLRRHLLLLPVWAAALLLPLLASGCQEANHYYAESPWYGGRKLPENLRLRRQSNPQEVDLSRLAGGTGSSQQIGVGDYLEVQIAAGLHENDQSTTAVRVQEDGAITLPDIGSVQVVGLEPQAAEAMIQTEAVRQDLYRNPTVTVFVKQQKKNRVRVLGAVKSEGTYELSPNSSDVVSAIAAAGGLAINAGQKVEVRNPGATLMPSEPTPPPMAGNSNGPLIQASSSKNMRPASYTIDLVSAARSGEGQYLVEDGGIVMVEKRDPPPIFVQGLVRNANQYEYPIGKELRLLDAISLAGGMSNQMADKIFIVRQVEGQTEPVLIQSSWRRAKRSSEANIRLGPGDVVSVEQTPGTVFMDVLNIIRFGVTGSTTLF</sequence>
<dbReference type="PANTHER" id="PTHR33619">
    <property type="entry name" value="POLYSACCHARIDE EXPORT PROTEIN GFCE-RELATED"/>
    <property type="match status" value="1"/>
</dbReference>
<dbReference type="AlphaFoldDB" id="A0A5C6M7T8"/>
<dbReference type="Gene3D" id="3.30.1950.10">
    <property type="entry name" value="wza like domain"/>
    <property type="match status" value="1"/>
</dbReference>
<dbReference type="PANTHER" id="PTHR33619:SF3">
    <property type="entry name" value="POLYSACCHARIDE EXPORT PROTEIN GFCE-RELATED"/>
    <property type="match status" value="1"/>
</dbReference>
<organism evidence="4 5">
    <name type="scientific">Planctomyces bekefii</name>
    <dbReference type="NCBI Taxonomy" id="1653850"/>
    <lineage>
        <taxon>Bacteria</taxon>
        <taxon>Pseudomonadati</taxon>
        <taxon>Planctomycetota</taxon>
        <taxon>Planctomycetia</taxon>
        <taxon>Planctomycetales</taxon>
        <taxon>Planctomycetaceae</taxon>
        <taxon>Planctomyces</taxon>
    </lineage>
</organism>
<dbReference type="Proteomes" id="UP000321083">
    <property type="component" value="Unassembled WGS sequence"/>
</dbReference>
<dbReference type="Pfam" id="PF02563">
    <property type="entry name" value="Poly_export"/>
    <property type="match status" value="1"/>
</dbReference>
<feature type="domain" description="Soluble ligand binding" evidence="3">
    <location>
        <begin position="184"/>
        <end position="232"/>
    </location>
</feature>
<keyword evidence="5" id="KW-1185">Reference proteome</keyword>
<reference evidence="4 5" key="2">
    <citation type="submission" date="2019-08" db="EMBL/GenBank/DDBJ databases">
        <authorList>
            <person name="Henke P."/>
        </authorList>
    </citation>
    <scope>NUCLEOTIDE SEQUENCE [LARGE SCALE GENOMIC DNA]</scope>
    <source>
        <strain evidence="4">Phe10_nw2017</strain>
    </source>
</reference>
<evidence type="ECO:0000259" key="2">
    <source>
        <dbReference type="Pfam" id="PF02563"/>
    </source>
</evidence>
<feature type="domain" description="Polysaccharide export protein N-terminal" evidence="2">
    <location>
        <begin position="100"/>
        <end position="178"/>
    </location>
</feature>
<dbReference type="EMBL" id="SRHE01000101">
    <property type="protein sequence ID" value="TWW10233.1"/>
    <property type="molecule type" value="Genomic_DNA"/>
</dbReference>